<organism evidence="1">
    <name type="scientific">Reoviridae sp. BF02/7/10</name>
    <dbReference type="NCBI Taxonomy" id="2511768"/>
    <lineage>
        <taxon>Viruses</taxon>
        <taxon>Riboviria</taxon>
        <taxon>Orthornavirae</taxon>
        <taxon>Duplornaviricota</taxon>
        <taxon>Resentoviricetes</taxon>
        <taxon>Reovirales</taxon>
    </lineage>
</organism>
<dbReference type="EMBL" id="MK468725">
    <property type="protein sequence ID" value="QBA09481.1"/>
    <property type="molecule type" value="Genomic_RNA"/>
</dbReference>
<accession>A0A411DB95</accession>
<proteinExistence type="predicted"/>
<protein>
    <submittedName>
        <fullName evidence="1">Uncharacterized protein</fullName>
    </submittedName>
</protein>
<name>A0A411DB95_9REOV</name>
<reference evidence="1" key="1">
    <citation type="submission" date="2019-01" db="EMBL/GenBank/DDBJ databases">
        <title>Nearly-complete genome sequence of a novel 6-segmented reovirus identified in Laotian batflies.</title>
        <authorList>
            <person name="Temmam S."/>
            <person name="Vongphayloth K."/>
            <person name="Hertz J."/>
            <person name="Sutherland I."/>
            <person name="Douangboubpha B."/>
            <person name="Grandadam M."/>
            <person name="Bigot T."/>
            <person name="Brey P.T."/>
            <person name="Eloit M."/>
        </authorList>
    </citation>
    <scope>NUCLEOTIDE SEQUENCE</scope>
    <source>
        <strain evidence="1">BF02/7/10</strain>
    </source>
</reference>
<evidence type="ECO:0000313" key="1">
    <source>
        <dbReference type="EMBL" id="QBA09481.1"/>
    </source>
</evidence>
<sequence>MSTLHFWKYLEFYEKYLRKVLPNVIPDEKGNERERDKLMIKFGFRLARLFEIGRQKFHPVLLNRLVASNHCGIFVCTQKTKKDYVSYLLKLGWSNAAKIHCIEVFPRKNFFDLITQFDVIIFRKGPFPTEIDVYFIDQKEKLKMYRGGNLTKETQTYMLTRYVQTYIRDINPFSDSEMVIKVGIGGKRVGLPDWYVALEAYAHHFIFDVSDQIILPNFQRFFADIGCHIGNCIKAQTNKARYWHKHHDPDFPLASYQNELEGKTKELLEFGYGYLVYIELFNGKVRKIISPIELFDALIGLDGCGTFSEFLVYFLQTSSTRSYPFMNSHIKRFEILGKEHLTSIECKNNAISLLREGILNNERPILVLTANKGSLKSSFIKFCHEFGSTINFIDSDDFGEAITREYIRQDIRDVINLDPKESFIINWFRYRLQEFEVSLSELTDDLFAQLPDFNLALEEFSAYWKEIHDKGFGEIPSFNNYINIRSQENQEYPLTIVMTHNLFEARLCQSKYILNVSSGIDSYDTLSSRMFSTKRCENVATFLGSYLYYQYSLSTRLLNANTVGWGDILDILRCLGLIKLSRCPEVPNEPAKLVL</sequence>